<dbReference type="InterPro" id="IPR017941">
    <property type="entry name" value="Rieske_2Fe-2S"/>
</dbReference>
<dbReference type="AlphaFoldDB" id="A0A7W4V4A4"/>
<evidence type="ECO:0000313" key="6">
    <source>
        <dbReference type="EMBL" id="MBB2975918.1"/>
    </source>
</evidence>
<keyword evidence="6" id="KW-0560">Oxidoreductase</keyword>
<evidence type="ECO:0000256" key="2">
    <source>
        <dbReference type="ARBA" id="ARBA00022723"/>
    </source>
</evidence>
<keyword evidence="1" id="KW-0001">2Fe-2S</keyword>
<dbReference type="GO" id="GO:0046872">
    <property type="term" value="F:metal ion binding"/>
    <property type="evidence" value="ECO:0007669"/>
    <property type="project" value="UniProtKB-KW"/>
</dbReference>
<reference evidence="6 7" key="1">
    <citation type="submission" date="2020-08" db="EMBL/GenBank/DDBJ databases">
        <title>Sequencing the genomes of 1000 actinobacteria strains.</title>
        <authorList>
            <person name="Klenk H.-P."/>
        </authorList>
    </citation>
    <scope>NUCLEOTIDE SEQUENCE [LARGE SCALE GENOMIC DNA]</scope>
    <source>
        <strain evidence="6 7">DSM 27099</strain>
    </source>
</reference>
<feature type="domain" description="Rieske" evidence="5">
    <location>
        <begin position="13"/>
        <end position="112"/>
    </location>
</feature>
<dbReference type="Gene3D" id="2.102.10.10">
    <property type="entry name" value="Rieske [2Fe-2S] iron-sulphur domain"/>
    <property type="match status" value="1"/>
</dbReference>
<evidence type="ECO:0000256" key="3">
    <source>
        <dbReference type="ARBA" id="ARBA00023004"/>
    </source>
</evidence>
<evidence type="ECO:0000259" key="5">
    <source>
        <dbReference type="PROSITE" id="PS51296"/>
    </source>
</evidence>
<organism evidence="6 7">
    <name type="scientific">Microbacterium endophyticum</name>
    <dbReference type="NCBI Taxonomy" id="1526412"/>
    <lineage>
        <taxon>Bacteria</taxon>
        <taxon>Bacillati</taxon>
        <taxon>Actinomycetota</taxon>
        <taxon>Actinomycetes</taxon>
        <taxon>Micrococcales</taxon>
        <taxon>Microbacteriaceae</taxon>
        <taxon>Microbacterium</taxon>
    </lineage>
</organism>
<proteinExistence type="predicted"/>
<dbReference type="RefSeq" id="WP_165141297.1">
    <property type="nucleotide sequence ID" value="NZ_CP049255.1"/>
</dbReference>
<accession>A0A7W4V4A4</accession>
<evidence type="ECO:0000256" key="1">
    <source>
        <dbReference type="ARBA" id="ARBA00022714"/>
    </source>
</evidence>
<protein>
    <submittedName>
        <fullName evidence="6">3-phenylpropionate/trans-cinnamate dioxygenase ferredoxin subunit</fullName>
    </submittedName>
</protein>
<gene>
    <name evidence="6" type="ORF">FHX49_001485</name>
</gene>
<comment type="caution">
    <text evidence="6">The sequence shown here is derived from an EMBL/GenBank/DDBJ whole genome shotgun (WGS) entry which is preliminary data.</text>
</comment>
<keyword evidence="3" id="KW-0408">Iron</keyword>
<keyword evidence="7" id="KW-1185">Reference proteome</keyword>
<keyword evidence="4" id="KW-0411">Iron-sulfur</keyword>
<evidence type="ECO:0000256" key="4">
    <source>
        <dbReference type="ARBA" id="ARBA00023014"/>
    </source>
</evidence>
<dbReference type="Pfam" id="PF00355">
    <property type="entry name" value="Rieske"/>
    <property type="match status" value="1"/>
</dbReference>
<dbReference type="PROSITE" id="PS51296">
    <property type="entry name" value="RIESKE"/>
    <property type="match status" value="1"/>
</dbReference>
<dbReference type="EMBL" id="JACHWQ010000003">
    <property type="protein sequence ID" value="MBB2975918.1"/>
    <property type="molecule type" value="Genomic_DNA"/>
</dbReference>
<dbReference type="InterPro" id="IPR036922">
    <property type="entry name" value="Rieske_2Fe-2S_sf"/>
</dbReference>
<dbReference type="GO" id="GO:0051537">
    <property type="term" value="F:2 iron, 2 sulfur cluster binding"/>
    <property type="evidence" value="ECO:0007669"/>
    <property type="project" value="UniProtKB-KW"/>
</dbReference>
<dbReference type="Proteomes" id="UP000529310">
    <property type="component" value="Unassembled WGS sequence"/>
</dbReference>
<dbReference type="GO" id="GO:0051213">
    <property type="term" value="F:dioxygenase activity"/>
    <property type="evidence" value="ECO:0007669"/>
    <property type="project" value="UniProtKB-KW"/>
</dbReference>
<name>A0A7W4V4A4_9MICO</name>
<dbReference type="SUPFAM" id="SSF50022">
    <property type="entry name" value="ISP domain"/>
    <property type="match status" value="1"/>
</dbReference>
<dbReference type="GO" id="GO:0004497">
    <property type="term" value="F:monooxygenase activity"/>
    <property type="evidence" value="ECO:0007669"/>
    <property type="project" value="UniProtKB-ARBA"/>
</dbReference>
<dbReference type="GO" id="GO:0016705">
    <property type="term" value="F:oxidoreductase activity, acting on paired donors, with incorporation or reduction of molecular oxygen"/>
    <property type="evidence" value="ECO:0007669"/>
    <property type="project" value="UniProtKB-ARBA"/>
</dbReference>
<dbReference type="PANTHER" id="PTHR21496">
    <property type="entry name" value="FERREDOXIN-RELATED"/>
    <property type="match status" value="1"/>
</dbReference>
<evidence type="ECO:0000313" key="7">
    <source>
        <dbReference type="Proteomes" id="UP000529310"/>
    </source>
</evidence>
<dbReference type="PANTHER" id="PTHR21496:SF23">
    <property type="entry name" value="3-PHENYLPROPIONATE_CINNAMIC ACID DIOXYGENASE FERREDOXIN SUBUNIT"/>
    <property type="match status" value="1"/>
</dbReference>
<sequence>MSDGTGDAAARGIVVAHVGEIEDGTGLKVSREQSGTLDDIAVFNDGENYFALDNTCTHEKTDLADGWVEDGCVECPLHGAKFRLSDGDVLTPPAPTGVAAHTIRVDGDDIVLIPNPARLA</sequence>
<keyword evidence="6" id="KW-0223">Dioxygenase</keyword>
<keyword evidence="2" id="KW-0479">Metal-binding</keyword>